<feature type="compositionally biased region" description="Polar residues" evidence="9">
    <location>
        <begin position="41"/>
        <end position="87"/>
    </location>
</feature>
<comment type="similarity">
    <text evidence="2">Belongs to the glycosyl hydrolase 81 family.</text>
</comment>
<dbReference type="Pfam" id="PF17652">
    <property type="entry name" value="Glyco_hydro81C"/>
    <property type="match status" value="1"/>
</dbReference>
<dbReference type="PROSITE" id="PS52008">
    <property type="entry name" value="GH81"/>
    <property type="match status" value="1"/>
</dbReference>
<keyword evidence="4 13" id="KW-0378">Hydrolase</keyword>
<proteinExistence type="inferred from homology"/>
<evidence type="ECO:0000313" key="14">
    <source>
        <dbReference type="Proteomes" id="UP001629113"/>
    </source>
</evidence>
<evidence type="ECO:0000256" key="7">
    <source>
        <dbReference type="ARBA" id="ARBA00023316"/>
    </source>
</evidence>
<dbReference type="InterPro" id="IPR040451">
    <property type="entry name" value="GH81_N"/>
</dbReference>
<dbReference type="InterPro" id="IPR005200">
    <property type="entry name" value="Endo-beta-glucanase"/>
</dbReference>
<evidence type="ECO:0000259" key="12">
    <source>
        <dbReference type="Pfam" id="PF17652"/>
    </source>
</evidence>
<dbReference type="EMBL" id="JBFCZG010000004">
    <property type="protein sequence ID" value="KAL3423840.1"/>
    <property type="molecule type" value="Genomic_DNA"/>
</dbReference>
<keyword evidence="14" id="KW-1185">Reference proteome</keyword>
<evidence type="ECO:0000256" key="4">
    <source>
        <dbReference type="ARBA" id="ARBA00022801"/>
    </source>
</evidence>
<accession>A0ABR4PKG4</accession>
<evidence type="ECO:0000256" key="2">
    <source>
        <dbReference type="ARBA" id="ARBA00010730"/>
    </source>
</evidence>
<dbReference type="Gene3D" id="2.70.98.30">
    <property type="entry name" value="Golgi alpha-mannosidase II, domain 4"/>
    <property type="match status" value="1"/>
</dbReference>
<feature type="compositionally biased region" description="Polar residues" evidence="9">
    <location>
        <begin position="93"/>
        <end position="113"/>
    </location>
</feature>
<reference evidence="13 14" key="1">
    <citation type="submission" date="2024-06" db="EMBL/GenBank/DDBJ databases">
        <title>Complete genome of Phlyctema vagabunda strain 19-DSS-EL-015.</title>
        <authorList>
            <person name="Fiorenzani C."/>
        </authorList>
    </citation>
    <scope>NUCLEOTIDE SEQUENCE [LARGE SCALE GENOMIC DNA]</scope>
    <source>
        <strain evidence="13 14">19-DSS-EL-015</strain>
    </source>
</reference>
<dbReference type="EC" id="3.2.1.39" evidence="3"/>
<gene>
    <name evidence="13" type="ORF">PVAG01_05587</name>
</gene>
<keyword evidence="8" id="KW-0624">Polysaccharide degradation</keyword>
<evidence type="ECO:0000256" key="9">
    <source>
        <dbReference type="SAM" id="MobiDB-lite"/>
    </source>
</evidence>
<feature type="chain" id="PRO_5045634918" description="glucan endo-1,3-beta-D-glucosidase" evidence="10">
    <location>
        <begin position="18"/>
        <end position="1020"/>
    </location>
</feature>
<comment type="catalytic activity">
    <reaction evidence="1">
        <text>Hydrolysis of (1-&gt;3)-beta-D-glucosidic linkages in (1-&gt;3)-beta-D-glucans.</text>
        <dbReference type="EC" id="3.2.1.39"/>
    </reaction>
</comment>
<keyword evidence="5" id="KW-0119">Carbohydrate metabolism</keyword>
<dbReference type="Gene3D" id="1.10.287.1170">
    <property type="entry name" value="glycoside hydrolase family 81 endo-[beta] glucanase"/>
    <property type="match status" value="1"/>
</dbReference>
<keyword evidence="6" id="KW-0326">Glycosidase</keyword>
<evidence type="ECO:0000259" key="11">
    <source>
        <dbReference type="Pfam" id="PF03639"/>
    </source>
</evidence>
<dbReference type="InterPro" id="IPR040720">
    <property type="entry name" value="GH81_C"/>
</dbReference>
<feature type="signal peptide" evidence="10">
    <location>
        <begin position="1"/>
        <end position="17"/>
    </location>
</feature>
<dbReference type="Pfam" id="PF03639">
    <property type="entry name" value="Glyco_hydro_81"/>
    <property type="match status" value="1"/>
</dbReference>
<evidence type="ECO:0000313" key="13">
    <source>
        <dbReference type="EMBL" id="KAL3423840.1"/>
    </source>
</evidence>
<evidence type="ECO:0000256" key="1">
    <source>
        <dbReference type="ARBA" id="ARBA00000382"/>
    </source>
</evidence>
<evidence type="ECO:0000256" key="3">
    <source>
        <dbReference type="ARBA" id="ARBA00012780"/>
    </source>
</evidence>
<dbReference type="GO" id="GO:0016787">
    <property type="term" value="F:hydrolase activity"/>
    <property type="evidence" value="ECO:0007669"/>
    <property type="project" value="UniProtKB-KW"/>
</dbReference>
<comment type="caution">
    <text evidence="13">The sequence shown here is derived from an EMBL/GenBank/DDBJ whole genome shotgun (WGS) entry which is preliminary data.</text>
</comment>
<dbReference type="PANTHER" id="PTHR31983">
    <property type="entry name" value="ENDO-1,3(4)-BETA-GLUCANASE 1"/>
    <property type="match status" value="1"/>
</dbReference>
<protein>
    <recommendedName>
        <fullName evidence="3">glucan endo-1,3-beta-D-glucosidase</fullName>
        <ecNumber evidence="3">3.2.1.39</ecNumber>
    </recommendedName>
</protein>
<feature type="compositionally biased region" description="Polar residues" evidence="9">
    <location>
        <begin position="160"/>
        <end position="177"/>
    </location>
</feature>
<feature type="compositionally biased region" description="Low complexity" evidence="9">
    <location>
        <begin position="116"/>
        <end position="131"/>
    </location>
</feature>
<feature type="region of interest" description="Disordered" evidence="9">
    <location>
        <begin position="41"/>
        <end position="210"/>
    </location>
</feature>
<evidence type="ECO:0000256" key="8">
    <source>
        <dbReference type="ARBA" id="ARBA00023326"/>
    </source>
</evidence>
<organism evidence="13 14">
    <name type="scientific">Phlyctema vagabunda</name>
    <dbReference type="NCBI Taxonomy" id="108571"/>
    <lineage>
        <taxon>Eukaryota</taxon>
        <taxon>Fungi</taxon>
        <taxon>Dikarya</taxon>
        <taxon>Ascomycota</taxon>
        <taxon>Pezizomycotina</taxon>
        <taxon>Leotiomycetes</taxon>
        <taxon>Helotiales</taxon>
        <taxon>Dermateaceae</taxon>
        <taxon>Phlyctema</taxon>
    </lineage>
</organism>
<feature type="domain" description="Glycosyl hydrolase family 81 C-terminal" evidence="12">
    <location>
        <begin position="661"/>
        <end position="1012"/>
    </location>
</feature>
<name>A0ABR4PKG4_9HELO</name>
<sequence>MKPLILLTILQALTVIAIPHRHRKRQVCEVSSIRNSNTFATASAPSRTTLGNPTKTRVSVTTSLKPTTTARNSQTPVATRGSNTSVQPIPASTPRSTVIATQPSTPQQTNRPAVSQPGVGTAAPQPAATGPERWPIIPEPVSVPAGDPISPIVDRPVPNQAASQPSQQTVSPITTEPASDEGCPAPASSAIKPTLPQNTSPATQAPVSERPATIIPTSAGGIFFGSISTSKVTPKVSVFTTSRTSGIVQVLPSLTTRVPATVGTVITSLQTSGAATSGPLIKTSISSPRSLISVTAAASSVKTSVKPSMTSQNIFQPIATDAPPSVVASRSDHPVPRLSIAAQRLPISTNKFYSNFFLGSQSAASFTQPYSVSWSKGGGSSGSWGMSIQHIDSNQKVFGPDASANPVQYFINPIGIQSIVLSAVELGSSTKLSTDSVTAFSANVNLAPSAGAAPTITFPLVQGMGFVTGIFNGGTPILQTGVFFRTVTRVTTSPKAGVTKYRIILEDGKTWLLYAWSPSGAALELKVVSNGLVQATSNFIGTIQIAKNPGGVAEALYDAASGAYATTATLSGSVNGAQGSYTLSFTKGGIAGTTLIMFALPHHVQSFAATTKSAVTTVTLNTTTKGIATAVRADAWTLAENLPITMGFAPWSPSLGSQTALSASEKATILNIATSEVSQDMGAQSNLNSMYYSGKALAKFAQIVYTINDLLENKSLAQAGLAKLKTAFAVFTSNKQQYPLVRETAWGGVVSSASYVTGDSGADFGNSYYNDHHFHYGYFVYAAAIIGYLDPSWLTTGNNKAYINMLVRDFANPSTADTYFPVSRSFDWYNGHSWAKGLYESYDGKDQESSSEDSMSAYAIKLWGRTIGDSNMEARGNLQLAVTARSLQNYFLYTSDNTVQPANFIGNKVSGILFENKIDHTTYFGANIEYIQGIHMLPLLPASTLTRSTRFVTEEWNAFFSSGRAEKVVGGWKGVLFANLAIIQPTTAWNFFAASNFDASWLDGGASRTWYLALAAGWGN</sequence>
<evidence type="ECO:0000256" key="6">
    <source>
        <dbReference type="ARBA" id="ARBA00023295"/>
    </source>
</evidence>
<feature type="domain" description="Glycosyl hydrolase family 81 N-terminal" evidence="11">
    <location>
        <begin position="333"/>
        <end position="653"/>
    </location>
</feature>
<dbReference type="PANTHER" id="PTHR31983:SF0">
    <property type="entry name" value="GLUCAN ENDO-1,3-BETA-D-GLUCOSIDASE 2"/>
    <property type="match status" value="1"/>
</dbReference>
<keyword evidence="7" id="KW-0961">Cell wall biogenesis/degradation</keyword>
<dbReference type="Proteomes" id="UP001629113">
    <property type="component" value="Unassembled WGS sequence"/>
</dbReference>
<keyword evidence="10" id="KW-0732">Signal</keyword>
<feature type="compositionally biased region" description="Polar residues" evidence="9">
    <location>
        <begin position="195"/>
        <end position="206"/>
    </location>
</feature>
<evidence type="ECO:0000256" key="5">
    <source>
        <dbReference type="ARBA" id="ARBA00023277"/>
    </source>
</evidence>
<dbReference type="Gene3D" id="1.20.5.420">
    <property type="entry name" value="Immunoglobulin FC, subunit C"/>
    <property type="match status" value="1"/>
</dbReference>
<evidence type="ECO:0000256" key="10">
    <source>
        <dbReference type="SAM" id="SignalP"/>
    </source>
</evidence>